<feature type="compositionally biased region" description="Low complexity" evidence="1">
    <location>
        <begin position="8"/>
        <end position="35"/>
    </location>
</feature>
<sequence>MPFENSQAASAPTRRSSRLRTAASEAPAAGPTAPISAAESTAIALAAVAPPSRRAARQRQAPDDVAAEALIEPFTAASPEPIIADVPAVPVAAENVDETIELVDVDVDVDVEAEEAPESIEPSASPEEAPYPVSGNDDEVDAFERASRAFRVTGSVPTVSAAADPSQPEQGSSDEPVASAHVAPRRPRSIRKAVTFGATVGVMSLAGLLAVSMTLPAEAVAGVQGASAASMSLVSSSAAAAKDAADDEIQAFVAPSGVESESLTRADDFSTVSLAEVAAEQGINYSGEIFTNDPDAAIQWPFLVGVGMSYGYGMRSGRLHEGIDFVPGDGAPIQAIADGTVRIATEQGGAYGVTVYIDHVIDGQVITSHYSHMQYGSLNVKAGDTVKVGTVVGKTGNTGRSYGAHLHFELIVNGSTIDPMPWLKENAGRTSY</sequence>
<proteinExistence type="predicted"/>
<protein>
    <submittedName>
        <fullName evidence="3">Peptidoglycan DD-metalloendopeptidase family protein</fullName>
    </submittedName>
</protein>
<feature type="compositionally biased region" description="Low complexity" evidence="1">
    <location>
        <begin position="119"/>
        <end position="130"/>
    </location>
</feature>
<dbReference type="InterPro" id="IPR050570">
    <property type="entry name" value="Cell_wall_metabolism_enzyme"/>
</dbReference>
<dbReference type="RefSeq" id="WP_151487001.1">
    <property type="nucleotide sequence ID" value="NZ_WAAQ01000002.1"/>
</dbReference>
<dbReference type="EMBL" id="WAAQ01000002">
    <property type="protein sequence ID" value="KAB1883633.1"/>
    <property type="molecule type" value="Genomic_DNA"/>
</dbReference>
<comment type="caution">
    <text evidence="3">The sequence shown here is derived from an EMBL/GenBank/DDBJ whole genome shotgun (WGS) entry which is preliminary data.</text>
</comment>
<name>A0AAD3ZXV4_MICMQ</name>
<reference evidence="3 4" key="1">
    <citation type="submission" date="2019-09" db="EMBL/GenBank/DDBJ databases">
        <title>Whole genome sequencing of Microbacterium maritypicum.</title>
        <authorList>
            <person name="Lenchi N."/>
        </authorList>
    </citation>
    <scope>NUCLEOTIDE SEQUENCE [LARGE SCALE GENOMIC DNA]</scope>
    <source>
        <strain evidence="3 4">DSM 12512</strain>
    </source>
</reference>
<accession>A0AAD3ZXV4</accession>
<dbReference type="PANTHER" id="PTHR21666">
    <property type="entry name" value="PEPTIDASE-RELATED"/>
    <property type="match status" value="1"/>
</dbReference>
<dbReference type="InterPro" id="IPR016047">
    <property type="entry name" value="M23ase_b-sheet_dom"/>
</dbReference>
<feature type="region of interest" description="Disordered" evidence="1">
    <location>
        <begin position="156"/>
        <end position="185"/>
    </location>
</feature>
<dbReference type="Pfam" id="PF01551">
    <property type="entry name" value="Peptidase_M23"/>
    <property type="match status" value="1"/>
</dbReference>
<feature type="region of interest" description="Disordered" evidence="1">
    <location>
        <begin position="1"/>
        <end position="35"/>
    </location>
</feature>
<dbReference type="CDD" id="cd12797">
    <property type="entry name" value="M23_peptidase"/>
    <property type="match status" value="1"/>
</dbReference>
<dbReference type="PANTHER" id="PTHR21666:SF270">
    <property type="entry name" value="MUREIN HYDROLASE ACTIVATOR ENVC"/>
    <property type="match status" value="1"/>
</dbReference>
<organism evidence="3 4">
    <name type="scientific">Microbacterium maritypicum</name>
    <name type="common">Microbacterium liquefaciens</name>
    <dbReference type="NCBI Taxonomy" id="33918"/>
    <lineage>
        <taxon>Bacteria</taxon>
        <taxon>Bacillati</taxon>
        <taxon>Actinomycetota</taxon>
        <taxon>Actinomycetes</taxon>
        <taxon>Micrococcales</taxon>
        <taxon>Microbacteriaceae</taxon>
        <taxon>Microbacterium</taxon>
    </lineage>
</organism>
<gene>
    <name evidence="3" type="ORF">F6W70_13615</name>
</gene>
<feature type="region of interest" description="Disordered" evidence="1">
    <location>
        <begin position="113"/>
        <end position="133"/>
    </location>
</feature>
<dbReference type="AlphaFoldDB" id="A0AAD3ZXV4"/>
<dbReference type="GO" id="GO:0004222">
    <property type="term" value="F:metalloendopeptidase activity"/>
    <property type="evidence" value="ECO:0007669"/>
    <property type="project" value="TreeGrafter"/>
</dbReference>
<evidence type="ECO:0000313" key="3">
    <source>
        <dbReference type="EMBL" id="KAB1883633.1"/>
    </source>
</evidence>
<evidence type="ECO:0000313" key="4">
    <source>
        <dbReference type="Proteomes" id="UP000436027"/>
    </source>
</evidence>
<dbReference type="SUPFAM" id="SSF51261">
    <property type="entry name" value="Duplicated hybrid motif"/>
    <property type="match status" value="1"/>
</dbReference>
<evidence type="ECO:0000259" key="2">
    <source>
        <dbReference type="Pfam" id="PF01551"/>
    </source>
</evidence>
<feature type="domain" description="M23ase beta-sheet core" evidence="2">
    <location>
        <begin position="319"/>
        <end position="419"/>
    </location>
</feature>
<dbReference type="Gene3D" id="2.70.70.10">
    <property type="entry name" value="Glucose Permease (Domain IIA)"/>
    <property type="match status" value="1"/>
</dbReference>
<evidence type="ECO:0000256" key="1">
    <source>
        <dbReference type="SAM" id="MobiDB-lite"/>
    </source>
</evidence>
<dbReference type="InterPro" id="IPR011055">
    <property type="entry name" value="Dup_hybrid_motif"/>
</dbReference>
<dbReference type="Proteomes" id="UP000436027">
    <property type="component" value="Unassembled WGS sequence"/>
</dbReference>